<gene>
    <name evidence="1" type="ordered locus">MA_1473</name>
</gene>
<dbReference type="RefSeq" id="WP_011021487.1">
    <property type="nucleotide sequence ID" value="NC_003552.1"/>
</dbReference>
<dbReference type="InterPro" id="IPR036393">
    <property type="entry name" value="AceGlu_kinase-like_sf"/>
</dbReference>
<evidence type="ECO:0000313" key="1">
    <source>
        <dbReference type="EMBL" id="AAM04887.1"/>
    </source>
</evidence>
<dbReference type="EnsemblBacteria" id="AAM04887">
    <property type="protein sequence ID" value="AAM04887"/>
    <property type="gene ID" value="MA_1473"/>
</dbReference>
<dbReference type="GeneID" id="1473361"/>
<dbReference type="STRING" id="188937.MA_1473"/>
<evidence type="ECO:0000313" key="2">
    <source>
        <dbReference type="Proteomes" id="UP000002487"/>
    </source>
</evidence>
<dbReference type="PhylomeDB" id="Q8TQR7"/>
<proteinExistence type="predicted"/>
<dbReference type="AlphaFoldDB" id="Q8TQR7"/>
<dbReference type="FunCoup" id="Q8TQR7">
    <property type="interactions" value="95"/>
</dbReference>
<sequence length="230" mass="25113">MKTIRVVIKVGGSLISEAPALLDRLVKEFGSGPSEATAEEKVSDEQVSESPLFSILIVPGGGVFADAVRSADERFGLGDDAAHWMAVLGMEQYACYLQDKSPAQVTDSITEPLSGVSILFPYRLLKTEDPLPHSWDVTSDTIAAWVAKQTGSLFIKVTDVDGIFREGKLVREILASDFPENFESCIDPFLPGFLLKNRMECRIINGKFPERVIQAVYGKTVPCTTVKGNI</sequence>
<dbReference type="KEGG" id="mac:MA_1473"/>
<reference evidence="1 2" key="1">
    <citation type="journal article" date="2002" name="Genome Res.">
        <title>The genome of Methanosarcina acetivorans reveals extensive metabolic and physiological diversity.</title>
        <authorList>
            <person name="Galagan J.E."/>
            <person name="Nusbaum C."/>
            <person name="Roy A."/>
            <person name="Endrizzi M.G."/>
            <person name="Macdonald P."/>
            <person name="FitzHugh W."/>
            <person name="Calvo S."/>
            <person name="Engels R."/>
            <person name="Smirnov S."/>
            <person name="Atnoor D."/>
            <person name="Brown A."/>
            <person name="Allen N."/>
            <person name="Naylor J."/>
            <person name="Stange-Thomann N."/>
            <person name="DeArellano K."/>
            <person name="Johnson R."/>
            <person name="Linton L."/>
            <person name="McEwan P."/>
            <person name="McKernan K."/>
            <person name="Talamas J."/>
            <person name="Tirrell A."/>
            <person name="Ye W."/>
            <person name="Zimmer A."/>
            <person name="Barber R.D."/>
            <person name="Cann I."/>
            <person name="Graham D.E."/>
            <person name="Grahame D.A."/>
            <person name="Guss A."/>
            <person name="Hedderich R."/>
            <person name="Ingram-Smith C."/>
            <person name="Kuettner C.H."/>
            <person name="Krzycki J.A."/>
            <person name="Leigh J.A."/>
            <person name="Li W."/>
            <person name="Liu J."/>
            <person name="Mukhopadhyay B."/>
            <person name="Reeve J.N."/>
            <person name="Smith K."/>
            <person name="Springer T.A."/>
            <person name="Umayam L.A."/>
            <person name="White O."/>
            <person name="White R.H."/>
            <person name="de Macario E.C."/>
            <person name="Ferry J.G."/>
            <person name="Jarrell K.F."/>
            <person name="Jing H."/>
            <person name="Macario A.J.L."/>
            <person name="Paulsen I."/>
            <person name="Pritchett M."/>
            <person name="Sowers K.R."/>
            <person name="Swanson R.V."/>
            <person name="Zinder S.H."/>
            <person name="Lander E."/>
            <person name="Metcalf W.W."/>
            <person name="Birren B."/>
        </authorList>
    </citation>
    <scope>NUCLEOTIDE SEQUENCE [LARGE SCALE GENOMIC DNA]</scope>
    <source>
        <strain evidence="2">ATCC 35395 / DSM 2834 / JCM 12185 / C2A</strain>
    </source>
</reference>
<organism evidence="1 2">
    <name type="scientific">Methanosarcina acetivorans (strain ATCC 35395 / DSM 2834 / JCM 12185 / C2A)</name>
    <dbReference type="NCBI Taxonomy" id="188937"/>
    <lineage>
        <taxon>Archaea</taxon>
        <taxon>Methanobacteriati</taxon>
        <taxon>Methanobacteriota</taxon>
        <taxon>Stenosarchaea group</taxon>
        <taxon>Methanomicrobia</taxon>
        <taxon>Methanosarcinales</taxon>
        <taxon>Methanosarcinaceae</taxon>
        <taxon>Methanosarcina</taxon>
    </lineage>
</organism>
<keyword evidence="1" id="KW-0418">Kinase</keyword>
<dbReference type="GO" id="GO:0016301">
    <property type="term" value="F:kinase activity"/>
    <property type="evidence" value="ECO:0007669"/>
    <property type="project" value="UniProtKB-KW"/>
</dbReference>
<dbReference type="SUPFAM" id="SSF53633">
    <property type="entry name" value="Carbamate kinase-like"/>
    <property type="match status" value="1"/>
</dbReference>
<dbReference type="InParanoid" id="Q8TQR7"/>
<dbReference type="Gene3D" id="3.40.1160.10">
    <property type="entry name" value="Acetylglutamate kinase-like"/>
    <property type="match status" value="1"/>
</dbReference>
<dbReference type="HOGENOM" id="CLU_089197_0_0_2"/>
<dbReference type="EMBL" id="AE010299">
    <property type="protein sequence ID" value="AAM04887.1"/>
    <property type="molecule type" value="Genomic_DNA"/>
</dbReference>
<name>Q8TQR7_METAC</name>
<dbReference type="Proteomes" id="UP000002487">
    <property type="component" value="Chromosome"/>
</dbReference>
<keyword evidence="2" id="KW-1185">Reference proteome</keyword>
<dbReference type="InterPro" id="IPR011375">
    <property type="entry name" value="MfnE"/>
</dbReference>
<dbReference type="PIRSF" id="PIRSF004857">
    <property type="entry name" value="Kin_aa_kin"/>
    <property type="match status" value="1"/>
</dbReference>
<dbReference type="CDD" id="cd04240">
    <property type="entry name" value="AAK_UC"/>
    <property type="match status" value="1"/>
</dbReference>
<keyword evidence="1" id="KW-0808">Transferase</keyword>
<accession>Q8TQR7</accession>
<protein>
    <submittedName>
        <fullName evidence="1">Amino acid kinase</fullName>
    </submittedName>
</protein>